<dbReference type="EMBL" id="JXKH01000007">
    <property type="protein sequence ID" value="OJG17658.1"/>
    <property type="molecule type" value="Genomic_DNA"/>
</dbReference>
<dbReference type="SFLD" id="SFLDS00003">
    <property type="entry name" value="Haloacid_Dehalogenase"/>
    <property type="match status" value="1"/>
</dbReference>
<dbReference type="GO" id="GO:0016791">
    <property type="term" value="F:phosphatase activity"/>
    <property type="evidence" value="ECO:0007669"/>
    <property type="project" value="UniProtKB-ARBA"/>
</dbReference>
<dbReference type="GO" id="GO:0005829">
    <property type="term" value="C:cytosol"/>
    <property type="evidence" value="ECO:0007669"/>
    <property type="project" value="TreeGrafter"/>
</dbReference>
<evidence type="ECO:0000313" key="2">
    <source>
        <dbReference type="Proteomes" id="UP000181884"/>
    </source>
</evidence>
<name>A0A1L8RD31_9ENTE</name>
<reference evidence="1 2" key="1">
    <citation type="submission" date="2014-12" db="EMBL/GenBank/DDBJ databases">
        <title>Draft genome sequences of 29 type strains of Enterococci.</title>
        <authorList>
            <person name="Zhong Z."/>
            <person name="Sun Z."/>
            <person name="Liu W."/>
            <person name="Zhang W."/>
            <person name="Zhang H."/>
        </authorList>
    </citation>
    <scope>NUCLEOTIDE SEQUENCE [LARGE SCALE GENOMIC DNA]</scope>
    <source>
        <strain evidence="1 2">DSM 17029</strain>
    </source>
</reference>
<dbReference type="Gene3D" id="3.30.1240.10">
    <property type="match status" value="1"/>
</dbReference>
<dbReference type="AlphaFoldDB" id="A0A1L8RD31"/>
<keyword evidence="2" id="KW-1185">Reference proteome</keyword>
<dbReference type="RefSeq" id="WP_067395492.1">
    <property type="nucleotide sequence ID" value="NZ_JXKH01000007.1"/>
</dbReference>
<dbReference type="SUPFAM" id="SSF56784">
    <property type="entry name" value="HAD-like"/>
    <property type="match status" value="1"/>
</dbReference>
<dbReference type="NCBIfam" id="TIGR01484">
    <property type="entry name" value="HAD-SF-IIB"/>
    <property type="match status" value="1"/>
</dbReference>
<evidence type="ECO:0000313" key="1">
    <source>
        <dbReference type="EMBL" id="OJG17658.1"/>
    </source>
</evidence>
<proteinExistence type="predicted"/>
<dbReference type="GO" id="GO:0000287">
    <property type="term" value="F:magnesium ion binding"/>
    <property type="evidence" value="ECO:0007669"/>
    <property type="project" value="TreeGrafter"/>
</dbReference>
<dbReference type="NCBIfam" id="TIGR00099">
    <property type="entry name" value="Cof-subfamily"/>
    <property type="match status" value="1"/>
</dbReference>
<dbReference type="Pfam" id="PF08282">
    <property type="entry name" value="Hydrolase_3"/>
    <property type="match status" value="1"/>
</dbReference>
<accession>A0A1L8RD31</accession>
<protein>
    <submittedName>
        <fullName evidence="1">Phosphatase YbjI</fullName>
    </submittedName>
</protein>
<dbReference type="Gene3D" id="3.40.50.1000">
    <property type="entry name" value="HAD superfamily/HAD-like"/>
    <property type="match status" value="1"/>
</dbReference>
<dbReference type="SFLD" id="SFLDG01140">
    <property type="entry name" value="C2.B:_Phosphomannomutase_and_P"/>
    <property type="match status" value="1"/>
</dbReference>
<dbReference type="Proteomes" id="UP000181884">
    <property type="component" value="Unassembled WGS sequence"/>
</dbReference>
<dbReference type="CDD" id="cd07518">
    <property type="entry name" value="HAD_YbiV-Like"/>
    <property type="match status" value="1"/>
</dbReference>
<dbReference type="InterPro" id="IPR023214">
    <property type="entry name" value="HAD_sf"/>
</dbReference>
<dbReference type="InterPro" id="IPR036412">
    <property type="entry name" value="HAD-like_sf"/>
</dbReference>
<dbReference type="InterPro" id="IPR000150">
    <property type="entry name" value="Cof"/>
</dbReference>
<dbReference type="PANTHER" id="PTHR10000:SF53">
    <property type="entry name" value="5-AMINO-6-(5-PHOSPHO-D-RIBITYLAMINO)URACIL PHOSPHATASE YBJI-RELATED"/>
    <property type="match status" value="1"/>
</dbReference>
<dbReference type="STRING" id="214095.RU97_GL002448"/>
<comment type="caution">
    <text evidence="1">The sequence shown here is derived from an EMBL/GenBank/DDBJ whole genome shotgun (WGS) entry which is preliminary data.</text>
</comment>
<dbReference type="SFLD" id="SFLDG01144">
    <property type="entry name" value="C2.B.4:_PGP_Like"/>
    <property type="match status" value="1"/>
</dbReference>
<organism evidence="1 2">
    <name type="scientific">Enterococcus canis</name>
    <dbReference type="NCBI Taxonomy" id="214095"/>
    <lineage>
        <taxon>Bacteria</taxon>
        <taxon>Bacillati</taxon>
        <taxon>Bacillota</taxon>
        <taxon>Bacilli</taxon>
        <taxon>Lactobacillales</taxon>
        <taxon>Enterococcaceae</taxon>
        <taxon>Enterococcus</taxon>
    </lineage>
</organism>
<sequence>MIKAIAVDMDGTFLDQNSEYNRVRFAQLFEEMIQRGIRFIVASGNQYAQLRSFFPQQRAAITFVSENGALIFQQGQLVAKQTFARDLVQEIINSLVAQADLEFILCGVEKAYLLASASEEFKQFAAQYYFALAEVASFATLPQDEFVKLALNVPVAATKQIVTELNQQFSGRIKAVASGHGSIDIIIPGVTKGAALQRLLSQWQLTSDELLAFGDANNDLEMLALTEHSYAMAESSEEVAAIAKHRAPSHNEEGVLQIIQWYLSE</sequence>
<gene>
    <name evidence="1" type="ORF">RU97_GL002448</name>
</gene>
<dbReference type="PANTHER" id="PTHR10000">
    <property type="entry name" value="PHOSPHOSERINE PHOSPHATASE"/>
    <property type="match status" value="1"/>
</dbReference>
<dbReference type="InterPro" id="IPR006379">
    <property type="entry name" value="HAD-SF_hydro_IIB"/>
</dbReference>